<dbReference type="CDD" id="cd03443">
    <property type="entry name" value="PaaI_thioesterase"/>
    <property type="match status" value="1"/>
</dbReference>
<dbReference type="InterPro" id="IPR039298">
    <property type="entry name" value="ACOT13"/>
</dbReference>
<dbReference type="Gene3D" id="3.10.129.10">
    <property type="entry name" value="Hotdog Thioesterase"/>
    <property type="match status" value="1"/>
</dbReference>
<comment type="similarity">
    <text evidence="1">Belongs to the thioesterase PaaI family.</text>
</comment>
<dbReference type="EMBL" id="RSED01000002">
    <property type="protein sequence ID" value="RRS05986.1"/>
    <property type="molecule type" value="Genomic_DNA"/>
</dbReference>
<evidence type="ECO:0000259" key="3">
    <source>
        <dbReference type="Pfam" id="PF03061"/>
    </source>
</evidence>
<evidence type="ECO:0000313" key="4">
    <source>
        <dbReference type="EMBL" id="RRS05986.1"/>
    </source>
</evidence>
<keyword evidence="5" id="KW-1185">Reference proteome</keyword>
<name>A0A426VGA7_9BURK</name>
<dbReference type="InterPro" id="IPR029069">
    <property type="entry name" value="HotDog_dom_sf"/>
</dbReference>
<evidence type="ECO:0000256" key="2">
    <source>
        <dbReference type="ARBA" id="ARBA00022801"/>
    </source>
</evidence>
<evidence type="ECO:0000256" key="1">
    <source>
        <dbReference type="ARBA" id="ARBA00008324"/>
    </source>
</evidence>
<dbReference type="NCBIfam" id="TIGR00369">
    <property type="entry name" value="unchar_dom_1"/>
    <property type="match status" value="1"/>
</dbReference>
<proteinExistence type="inferred from homology"/>
<dbReference type="PANTHER" id="PTHR21660:SF1">
    <property type="entry name" value="ACYL-COENZYME A THIOESTERASE 13"/>
    <property type="match status" value="1"/>
</dbReference>
<evidence type="ECO:0000313" key="5">
    <source>
        <dbReference type="Proteomes" id="UP000269265"/>
    </source>
</evidence>
<dbReference type="AlphaFoldDB" id="A0A426VGA7"/>
<reference evidence="4 5" key="1">
    <citation type="submission" date="2018-12" db="EMBL/GenBank/DDBJ databases">
        <title>The whole draft genome of Aquabacterium sp. SJQ9.</title>
        <authorList>
            <person name="Sun L."/>
            <person name="Gao X."/>
            <person name="Chen W."/>
            <person name="Huang K."/>
        </authorList>
    </citation>
    <scope>NUCLEOTIDE SEQUENCE [LARGE SCALE GENOMIC DNA]</scope>
    <source>
        <strain evidence="4 5">SJQ9</strain>
    </source>
</reference>
<keyword evidence="2" id="KW-0378">Hydrolase</keyword>
<feature type="domain" description="Thioesterase" evidence="3">
    <location>
        <begin position="42"/>
        <end position="122"/>
    </location>
</feature>
<comment type="caution">
    <text evidence="4">The sequence shown here is derived from an EMBL/GenBank/DDBJ whole genome shotgun (WGS) entry which is preliminary data.</text>
</comment>
<dbReference type="PANTHER" id="PTHR21660">
    <property type="entry name" value="THIOESTERASE SUPERFAMILY MEMBER-RELATED"/>
    <property type="match status" value="1"/>
</dbReference>
<dbReference type="Proteomes" id="UP000269265">
    <property type="component" value="Unassembled WGS sequence"/>
</dbReference>
<dbReference type="RefSeq" id="WP_125241893.1">
    <property type="nucleotide sequence ID" value="NZ_RSED01000002.1"/>
</dbReference>
<protein>
    <submittedName>
        <fullName evidence="4">PaaI family thioesterase</fullName>
    </submittedName>
</protein>
<dbReference type="GO" id="GO:0047617">
    <property type="term" value="F:fatty acyl-CoA hydrolase activity"/>
    <property type="evidence" value="ECO:0007669"/>
    <property type="project" value="InterPro"/>
</dbReference>
<dbReference type="InterPro" id="IPR003736">
    <property type="entry name" value="PAAI_dom"/>
</dbReference>
<dbReference type="Pfam" id="PF03061">
    <property type="entry name" value="4HBT"/>
    <property type="match status" value="1"/>
</dbReference>
<accession>A0A426VGA7</accession>
<dbReference type="OrthoDB" id="4717506at2"/>
<organism evidence="4 5">
    <name type="scientific">Aquabacterium soli</name>
    <dbReference type="NCBI Taxonomy" id="2493092"/>
    <lineage>
        <taxon>Bacteria</taxon>
        <taxon>Pseudomonadati</taxon>
        <taxon>Pseudomonadota</taxon>
        <taxon>Betaproteobacteria</taxon>
        <taxon>Burkholderiales</taxon>
        <taxon>Aquabacterium</taxon>
    </lineage>
</organism>
<dbReference type="InterPro" id="IPR006683">
    <property type="entry name" value="Thioestr_dom"/>
</dbReference>
<gene>
    <name evidence="4" type="ORF">EIP75_03790</name>
</gene>
<dbReference type="SUPFAM" id="SSF54637">
    <property type="entry name" value="Thioesterase/thiol ester dehydrase-isomerase"/>
    <property type="match status" value="1"/>
</dbReference>
<sequence>MSIPFAVNIPFVNVLGAELQRYEGGQAELTLQLREDAHTNSFGVAHGGVLMTLLDVVMAHAARSIHRHLPDGGPGLVTLEMKTSFMRPGLGLLTAHGSILHSTAKLAFCEGRVIGGDGELCAHATATFKFLRALPISGKEARPAAKPILQGPGSD</sequence>